<reference evidence="2 3" key="1">
    <citation type="journal article" date="2016" name="Nat. Commun.">
        <title>Thousands of microbial genomes shed light on interconnected biogeochemical processes in an aquifer system.</title>
        <authorList>
            <person name="Anantharaman K."/>
            <person name="Brown C.T."/>
            <person name="Hug L.A."/>
            <person name="Sharon I."/>
            <person name="Castelle C.J."/>
            <person name="Probst A.J."/>
            <person name="Thomas B.C."/>
            <person name="Singh A."/>
            <person name="Wilkins M.J."/>
            <person name="Karaoz U."/>
            <person name="Brodie E.L."/>
            <person name="Williams K.H."/>
            <person name="Hubbard S.S."/>
            <person name="Banfield J.F."/>
        </authorList>
    </citation>
    <scope>NUCLEOTIDE SEQUENCE [LARGE SCALE GENOMIC DNA]</scope>
</reference>
<proteinExistence type="predicted"/>
<keyword evidence="1" id="KW-1133">Transmembrane helix</keyword>
<feature type="transmembrane region" description="Helical" evidence="1">
    <location>
        <begin position="311"/>
        <end position="334"/>
    </location>
</feature>
<organism evidence="2 3">
    <name type="scientific">Candidatus Collierbacteria bacterium RIFCSPHIGHO2_02_FULL_49_10</name>
    <dbReference type="NCBI Taxonomy" id="1817723"/>
    <lineage>
        <taxon>Bacteria</taxon>
        <taxon>Candidatus Collieribacteriota</taxon>
    </lineage>
</organism>
<accession>A0A1F5EVI1</accession>
<comment type="caution">
    <text evidence="2">The sequence shown here is derived from an EMBL/GenBank/DDBJ whole genome shotgun (WGS) entry which is preliminary data.</text>
</comment>
<dbReference type="AlphaFoldDB" id="A0A1F5EVI1"/>
<feature type="transmembrane region" description="Helical" evidence="1">
    <location>
        <begin position="181"/>
        <end position="206"/>
    </location>
</feature>
<evidence type="ECO:0000313" key="2">
    <source>
        <dbReference type="EMBL" id="OGD71398.1"/>
    </source>
</evidence>
<sequence length="528" mass="57427">MDEVKRVEGILRAGLGVIFFFVFFVFLLAGAVKFRVLSPAFWKTALDKGEVYQLLQNQVTKMRMDLEGSVRKQTGGAALPPEITKVLAPLLSLDKVLTTERFKELAETNVDRVFGYLNGKDKGLVLFLPVKEWNLPVAAFGQPALAKFTAQTPVESVFPILGMKPEQSKQIMEGLGQVKTVLGYLTVVWIILLLLTVGIGAGHYFLGVGQADRIKGTAWLLMISGFVAKLIGVGAGNIFEMIAANSKPPLEPWISELGRSLVGQFFNLGATIGLVAGIGGLVAIAAAMYFAKQGKMKEEKEKMGLIKRVSAFVLGVTLGFVVLGGTVAGLVLALGGNVNFSTGGGSLNVGSQAETGGGNTQSVTEEKQRLADDVYKSEKGWEIQFPAGWEVVKGETSEGVIKKPVSGVADWATIEVKMAVRLSEVDSGGYLNGMKYVLEAGKTNLKNAVFVEDPYEEKSEETGWRRFVFTFDYDDVVSDKTIRERVLKMEYYPPEKGDGILITARAPVESWGKYEKIIKESVDTFSMK</sequence>
<dbReference type="EMBL" id="MFAH01000027">
    <property type="protein sequence ID" value="OGD71398.1"/>
    <property type="molecule type" value="Genomic_DNA"/>
</dbReference>
<feature type="transmembrane region" description="Helical" evidence="1">
    <location>
        <begin position="264"/>
        <end position="290"/>
    </location>
</feature>
<feature type="transmembrane region" description="Helical" evidence="1">
    <location>
        <begin position="12"/>
        <end position="32"/>
    </location>
</feature>
<keyword evidence="1" id="KW-0812">Transmembrane</keyword>
<dbReference type="Proteomes" id="UP000177390">
    <property type="component" value="Unassembled WGS sequence"/>
</dbReference>
<evidence type="ECO:0000313" key="3">
    <source>
        <dbReference type="Proteomes" id="UP000177390"/>
    </source>
</evidence>
<feature type="transmembrane region" description="Helical" evidence="1">
    <location>
        <begin position="218"/>
        <end position="244"/>
    </location>
</feature>
<protein>
    <submittedName>
        <fullName evidence="2">Uncharacterized protein</fullName>
    </submittedName>
</protein>
<gene>
    <name evidence="2" type="ORF">A3D09_02670</name>
</gene>
<keyword evidence="1" id="KW-0472">Membrane</keyword>
<name>A0A1F5EVI1_9BACT</name>
<evidence type="ECO:0000256" key="1">
    <source>
        <dbReference type="SAM" id="Phobius"/>
    </source>
</evidence>